<dbReference type="GO" id="GO:0003937">
    <property type="term" value="F:IMP cyclohydrolase activity"/>
    <property type="evidence" value="ECO:0007669"/>
    <property type="project" value="UniProtKB-UniRule"/>
</dbReference>
<keyword evidence="5 10" id="KW-0658">Purine biosynthesis</keyword>
<dbReference type="GO" id="GO:0006189">
    <property type="term" value="P:'de novo' IMP biosynthetic process"/>
    <property type="evidence" value="ECO:0007669"/>
    <property type="project" value="UniProtKB-UniRule"/>
</dbReference>
<dbReference type="Pfam" id="PF02142">
    <property type="entry name" value="MGS"/>
    <property type="match status" value="1"/>
</dbReference>
<dbReference type="FunFam" id="3.40.50.1380:FF:000001">
    <property type="entry name" value="Bifunctional purine biosynthesis protein PurH"/>
    <property type="match status" value="1"/>
</dbReference>
<proteinExistence type="inferred from homology"/>
<dbReference type="GO" id="GO:0004643">
    <property type="term" value="F:phosphoribosylaminoimidazolecarboxamide formyltransferase activity"/>
    <property type="evidence" value="ECO:0007669"/>
    <property type="project" value="UniProtKB-UniRule"/>
</dbReference>
<evidence type="ECO:0000256" key="3">
    <source>
        <dbReference type="ARBA" id="ARBA00007667"/>
    </source>
</evidence>
<evidence type="ECO:0000256" key="2">
    <source>
        <dbReference type="ARBA" id="ARBA00004954"/>
    </source>
</evidence>
<dbReference type="CDD" id="cd01421">
    <property type="entry name" value="IMPCH"/>
    <property type="match status" value="1"/>
</dbReference>
<dbReference type="NCBIfam" id="TIGR00355">
    <property type="entry name" value="purH"/>
    <property type="match status" value="1"/>
</dbReference>
<reference evidence="12 13" key="1">
    <citation type="submission" date="2015-01" db="EMBL/GenBank/DDBJ databases">
        <title>Lifestyle Evolution in Cyanobacterial Symbionts of Sponges.</title>
        <authorList>
            <person name="Burgsdorf I."/>
            <person name="Slaby B.M."/>
            <person name="Handley K.M."/>
            <person name="Haber M."/>
            <person name="Blom J."/>
            <person name="Marshall C.W."/>
            <person name="Gilbert J.A."/>
            <person name="Hentschel U."/>
            <person name="Steindler L."/>
        </authorList>
    </citation>
    <scope>NUCLEOTIDE SEQUENCE [LARGE SCALE GENOMIC DNA]</scope>
    <source>
        <strain evidence="12">142</strain>
    </source>
</reference>
<evidence type="ECO:0000256" key="6">
    <source>
        <dbReference type="ARBA" id="ARBA00022801"/>
    </source>
</evidence>
<dbReference type="InterPro" id="IPR024051">
    <property type="entry name" value="AICAR_Tfase_dup_dom_sf"/>
</dbReference>
<dbReference type="PANTHER" id="PTHR11692:SF0">
    <property type="entry name" value="BIFUNCTIONAL PURINE BIOSYNTHESIS PROTEIN ATIC"/>
    <property type="match status" value="1"/>
</dbReference>
<comment type="pathway">
    <text evidence="1 10">Purine metabolism; IMP biosynthesis via de novo pathway; IMP from 5-formamido-1-(5-phospho-D-ribosyl)imidazole-4-carboxamide: step 1/1.</text>
</comment>
<dbReference type="SUPFAM" id="SSF52335">
    <property type="entry name" value="Methylglyoxal synthase-like"/>
    <property type="match status" value="1"/>
</dbReference>
<accession>A0A6N3XDN2</accession>
<evidence type="ECO:0000313" key="13">
    <source>
        <dbReference type="Proteomes" id="UP000035054"/>
    </source>
</evidence>
<evidence type="ECO:0000256" key="8">
    <source>
        <dbReference type="ARBA" id="ARBA00050488"/>
    </source>
</evidence>
<dbReference type="Gene3D" id="3.40.50.1380">
    <property type="entry name" value="Methylglyoxal synthase-like domain"/>
    <property type="match status" value="1"/>
</dbReference>
<keyword evidence="4 10" id="KW-0808">Transferase</keyword>
<dbReference type="InterPro" id="IPR016193">
    <property type="entry name" value="Cytidine_deaminase-like"/>
</dbReference>
<evidence type="ECO:0000256" key="10">
    <source>
        <dbReference type="HAMAP-Rule" id="MF_00139"/>
    </source>
</evidence>
<dbReference type="Gene3D" id="3.40.140.20">
    <property type="match status" value="2"/>
</dbReference>
<dbReference type="PIRSF" id="PIRSF000414">
    <property type="entry name" value="AICARFT_IMPCHas"/>
    <property type="match status" value="1"/>
</dbReference>
<dbReference type="SUPFAM" id="SSF53927">
    <property type="entry name" value="Cytidine deaminase-like"/>
    <property type="match status" value="1"/>
</dbReference>
<dbReference type="UniPathway" id="UPA00074">
    <property type="reaction ID" value="UER00133"/>
</dbReference>
<dbReference type="SMART" id="SM00851">
    <property type="entry name" value="MGS"/>
    <property type="match status" value="1"/>
</dbReference>
<evidence type="ECO:0000259" key="11">
    <source>
        <dbReference type="PROSITE" id="PS51855"/>
    </source>
</evidence>
<organism evidence="12 13">
    <name type="scientific">Candidatus Synechococcus spongiarum 142</name>
    <dbReference type="NCBI Taxonomy" id="1608213"/>
    <lineage>
        <taxon>Bacteria</taxon>
        <taxon>Bacillati</taxon>
        <taxon>Cyanobacteriota</taxon>
        <taxon>Cyanophyceae</taxon>
        <taxon>Synechococcales</taxon>
        <taxon>Synechococcaceae</taxon>
        <taxon>Synechococcus</taxon>
    </lineage>
</organism>
<comment type="caution">
    <text evidence="12">The sequence shown here is derived from an EMBL/GenBank/DDBJ whole genome shotgun (WGS) entry which is preliminary data.</text>
</comment>
<gene>
    <name evidence="10 12" type="primary">purH</name>
    <name evidence="12" type="ORF">TH68_00330</name>
</gene>
<feature type="domain" description="MGS-like" evidence="11">
    <location>
        <begin position="1"/>
        <end position="147"/>
    </location>
</feature>
<protein>
    <recommendedName>
        <fullName evidence="10">Bifunctional purine biosynthesis protein PurH</fullName>
    </recommendedName>
    <domain>
        <recommendedName>
            <fullName evidence="10">Phosphoribosylaminoimidazolecarboxamide formyltransferase</fullName>
            <ecNumber evidence="10">2.1.2.3</ecNumber>
        </recommendedName>
        <alternativeName>
            <fullName evidence="10">AICAR transformylase</fullName>
        </alternativeName>
    </domain>
    <domain>
        <recommendedName>
            <fullName evidence="10">IMP cyclohydrolase</fullName>
            <ecNumber evidence="10">3.5.4.10</ecNumber>
        </recommendedName>
        <alternativeName>
            <fullName evidence="10">ATIC</fullName>
        </alternativeName>
        <alternativeName>
            <fullName evidence="10">IMP synthase</fullName>
        </alternativeName>
        <alternativeName>
            <fullName evidence="10">Inosinicase</fullName>
        </alternativeName>
    </domain>
</protein>
<evidence type="ECO:0000256" key="9">
    <source>
        <dbReference type="ARBA" id="ARBA00050687"/>
    </source>
</evidence>
<keyword evidence="7 10" id="KW-0511">Multifunctional enzyme</keyword>
<dbReference type="PROSITE" id="PS51855">
    <property type="entry name" value="MGS"/>
    <property type="match status" value="1"/>
</dbReference>
<dbReference type="EC" id="2.1.2.3" evidence="10"/>
<dbReference type="GO" id="GO:0005829">
    <property type="term" value="C:cytosol"/>
    <property type="evidence" value="ECO:0007669"/>
    <property type="project" value="TreeGrafter"/>
</dbReference>
<evidence type="ECO:0000256" key="1">
    <source>
        <dbReference type="ARBA" id="ARBA00004844"/>
    </source>
</evidence>
<evidence type="ECO:0000256" key="7">
    <source>
        <dbReference type="ARBA" id="ARBA00023268"/>
    </source>
</evidence>
<dbReference type="SMART" id="SM00798">
    <property type="entry name" value="AICARFT_IMPCHas"/>
    <property type="match status" value="1"/>
</dbReference>
<dbReference type="InterPro" id="IPR011607">
    <property type="entry name" value="MGS-like_dom"/>
</dbReference>
<dbReference type="NCBIfam" id="NF002049">
    <property type="entry name" value="PRK00881.1"/>
    <property type="match status" value="1"/>
</dbReference>
<dbReference type="PANTHER" id="PTHR11692">
    <property type="entry name" value="BIFUNCTIONAL PURINE BIOSYNTHESIS PROTEIN PURH"/>
    <property type="match status" value="1"/>
</dbReference>
<comment type="catalytic activity">
    <reaction evidence="8 10">
        <text>(6R)-10-formyltetrahydrofolate + 5-amino-1-(5-phospho-beta-D-ribosyl)imidazole-4-carboxamide = 5-formamido-1-(5-phospho-D-ribosyl)imidazole-4-carboxamide + (6S)-5,6,7,8-tetrahydrofolate</text>
        <dbReference type="Rhea" id="RHEA:22192"/>
        <dbReference type="ChEBI" id="CHEBI:57453"/>
        <dbReference type="ChEBI" id="CHEBI:58467"/>
        <dbReference type="ChEBI" id="CHEBI:58475"/>
        <dbReference type="ChEBI" id="CHEBI:195366"/>
        <dbReference type="EC" id="2.1.2.3"/>
    </reaction>
</comment>
<dbReference type="AlphaFoldDB" id="A0A6N3XDN2"/>
<comment type="pathway">
    <text evidence="2 10">Purine metabolism; IMP biosynthesis via de novo pathway; 5-formamido-1-(5-phospho-D-ribosyl)imidazole-4-carboxamide from 5-amino-1-(5-phospho-D-ribosyl)imidazole-4-carboxamide (10-formyl THF route): step 1/1.</text>
</comment>
<dbReference type="InterPro" id="IPR002695">
    <property type="entry name" value="PurH-like"/>
</dbReference>
<evidence type="ECO:0000256" key="4">
    <source>
        <dbReference type="ARBA" id="ARBA00022679"/>
    </source>
</evidence>
<sequence length="511" mass="54314">MAPTALLSVSDKTGLVHLAATLQQHHGFQLICSGGTARLLRREAGLTVTAVADHTGAPELLDGRVKTLHPRIHAGILADRHRPEHTEDLQRQGIAPIDLVVVNLYPFEATVADSTVAWDQAIEAIDIGGPAMLRAAAKNHAHVSVLTAPTQYEPFLEALAAGGVDLRQRRQLAMAAFRHSAHYDAVISQWLDTQLEEDPDQLQLTLPQRQRLRYGENPHQPALWYGESQVGWGAARQLQGKQLSFNNLLDLDAALTSVQEFPPEQATAVVVKHTNPCGVATGADLATALQRALAADAVSAFGSVVAVNQTLDAAAADQLATIFVECAVAPGVTAEALECLAQKPNLRLLTLAQAAVAGGSNQQLRTILGGVLVQQRDHGPVDRSSWQVVSTAQPDATLLAELDFAWRVVRHVRSNAIVVSKDQQTLGIGAGQMNRVGAAKLAIVAAGERTNGAVLASDGFFPFSDTVHLAADAGIRALIQPGGSKRDGESIAACNARGLVMICTGRRHFLH</sequence>
<dbReference type="EC" id="3.5.4.10" evidence="10"/>
<comment type="similarity">
    <text evidence="3 10">Belongs to the PurH family.</text>
</comment>
<dbReference type="Pfam" id="PF01808">
    <property type="entry name" value="AICARFT_IMPCHas"/>
    <property type="match status" value="1"/>
</dbReference>
<dbReference type="HAMAP" id="MF_00139">
    <property type="entry name" value="PurH"/>
    <property type="match status" value="1"/>
</dbReference>
<keyword evidence="6 10" id="KW-0378">Hydrolase</keyword>
<evidence type="ECO:0000256" key="5">
    <source>
        <dbReference type="ARBA" id="ARBA00022755"/>
    </source>
</evidence>
<comment type="catalytic activity">
    <reaction evidence="9 10">
        <text>IMP + H2O = 5-formamido-1-(5-phospho-D-ribosyl)imidazole-4-carboxamide</text>
        <dbReference type="Rhea" id="RHEA:18445"/>
        <dbReference type="ChEBI" id="CHEBI:15377"/>
        <dbReference type="ChEBI" id="CHEBI:58053"/>
        <dbReference type="ChEBI" id="CHEBI:58467"/>
        <dbReference type="EC" id="3.5.4.10"/>
    </reaction>
</comment>
<dbReference type="EMBL" id="JXUO01000009">
    <property type="protein sequence ID" value="KKZ15436.1"/>
    <property type="molecule type" value="Genomic_DNA"/>
</dbReference>
<comment type="domain">
    <text evidence="10">The IMP cyclohydrolase activity resides in the N-terminal region.</text>
</comment>
<name>A0A6N3XDN2_9SYNE</name>
<evidence type="ECO:0000313" key="12">
    <source>
        <dbReference type="EMBL" id="KKZ15436.1"/>
    </source>
</evidence>
<dbReference type="InterPro" id="IPR036914">
    <property type="entry name" value="MGS-like_dom_sf"/>
</dbReference>
<dbReference type="FunFam" id="3.40.140.20:FF:000001">
    <property type="entry name" value="Bifunctional purine biosynthesis protein PurH"/>
    <property type="match status" value="1"/>
</dbReference>
<dbReference type="Proteomes" id="UP000035054">
    <property type="component" value="Unassembled WGS sequence"/>
</dbReference>